<name>A0A917C803_9PROT</name>
<proteinExistence type="predicted"/>
<dbReference type="GO" id="GO:0006109">
    <property type="term" value="P:regulation of carbohydrate metabolic process"/>
    <property type="evidence" value="ECO:0007669"/>
    <property type="project" value="InterPro"/>
</dbReference>
<sequence>MSQIHATAIAIDEQGILLRGPSGAGKSDLALRLIEQGARLVSDDRVELIKKGNEVIAFAPPAIKDLFEVRHLGILKLQSLESAPLRLVIDLCSPEELERMPAPTHIELEGVALAHLRLNPFEQSAAAKASLGLAIALGHIERIE</sequence>
<dbReference type="EMBL" id="BMHV01000027">
    <property type="protein sequence ID" value="GGF73258.1"/>
    <property type="molecule type" value="Genomic_DNA"/>
</dbReference>
<accession>A0A917C803</accession>
<dbReference type="RefSeq" id="WP_188666566.1">
    <property type="nucleotide sequence ID" value="NZ_BMHV01000027.1"/>
</dbReference>
<dbReference type="Gene3D" id="3.40.50.300">
    <property type="entry name" value="P-loop containing nucleotide triphosphate hydrolases"/>
    <property type="match status" value="1"/>
</dbReference>
<dbReference type="AlphaFoldDB" id="A0A917C803"/>
<dbReference type="CDD" id="cd01918">
    <property type="entry name" value="HprK_C"/>
    <property type="match status" value="1"/>
</dbReference>
<evidence type="ECO:0000313" key="3">
    <source>
        <dbReference type="Proteomes" id="UP000632498"/>
    </source>
</evidence>
<keyword evidence="2" id="KW-0808">Transferase</keyword>
<gene>
    <name evidence="2" type="ORF">GCM10011332_29140</name>
</gene>
<dbReference type="SUPFAM" id="SSF53795">
    <property type="entry name" value="PEP carboxykinase-like"/>
    <property type="match status" value="1"/>
</dbReference>
<dbReference type="InterPro" id="IPR027417">
    <property type="entry name" value="P-loop_NTPase"/>
</dbReference>
<feature type="domain" description="HPr kinase/phosphorylase C-terminal" evidence="1">
    <location>
        <begin position="3"/>
        <end position="80"/>
    </location>
</feature>
<dbReference type="GO" id="GO:0000155">
    <property type="term" value="F:phosphorelay sensor kinase activity"/>
    <property type="evidence" value="ECO:0007669"/>
    <property type="project" value="InterPro"/>
</dbReference>
<keyword evidence="3" id="KW-1185">Reference proteome</keyword>
<dbReference type="PANTHER" id="PTHR30305:SF1">
    <property type="entry name" value="HPR KINASE_PHOSPHORYLASE"/>
    <property type="match status" value="1"/>
</dbReference>
<dbReference type="Proteomes" id="UP000632498">
    <property type="component" value="Unassembled WGS sequence"/>
</dbReference>
<evidence type="ECO:0000313" key="2">
    <source>
        <dbReference type="EMBL" id="GGF73258.1"/>
    </source>
</evidence>
<keyword evidence="2" id="KW-0418">Kinase</keyword>
<dbReference type="InterPro" id="IPR011104">
    <property type="entry name" value="Hpr_kin/Pase_C"/>
</dbReference>
<evidence type="ECO:0000259" key="1">
    <source>
        <dbReference type="Pfam" id="PF07475"/>
    </source>
</evidence>
<dbReference type="GO" id="GO:0005524">
    <property type="term" value="F:ATP binding"/>
    <property type="evidence" value="ECO:0007669"/>
    <property type="project" value="InterPro"/>
</dbReference>
<reference evidence="2" key="1">
    <citation type="journal article" date="2014" name="Int. J. Syst. Evol. Microbiol.">
        <title>Complete genome sequence of Corynebacterium casei LMG S-19264T (=DSM 44701T), isolated from a smear-ripened cheese.</title>
        <authorList>
            <consortium name="US DOE Joint Genome Institute (JGI-PGF)"/>
            <person name="Walter F."/>
            <person name="Albersmeier A."/>
            <person name="Kalinowski J."/>
            <person name="Ruckert C."/>
        </authorList>
    </citation>
    <scope>NUCLEOTIDE SEQUENCE</scope>
    <source>
        <strain evidence="2">CGMCC 1.15254</strain>
    </source>
</reference>
<dbReference type="Pfam" id="PF07475">
    <property type="entry name" value="Hpr_kinase_C"/>
    <property type="match status" value="1"/>
</dbReference>
<organism evidence="2 3">
    <name type="scientific">Terasakiella brassicae</name>
    <dbReference type="NCBI Taxonomy" id="1634917"/>
    <lineage>
        <taxon>Bacteria</taxon>
        <taxon>Pseudomonadati</taxon>
        <taxon>Pseudomonadota</taxon>
        <taxon>Alphaproteobacteria</taxon>
        <taxon>Rhodospirillales</taxon>
        <taxon>Terasakiellaceae</taxon>
        <taxon>Terasakiella</taxon>
    </lineage>
</organism>
<protein>
    <submittedName>
        <fullName evidence="2">HPr kinase</fullName>
    </submittedName>
</protein>
<reference evidence="2" key="2">
    <citation type="submission" date="2020-09" db="EMBL/GenBank/DDBJ databases">
        <authorList>
            <person name="Sun Q."/>
            <person name="Zhou Y."/>
        </authorList>
    </citation>
    <scope>NUCLEOTIDE SEQUENCE</scope>
    <source>
        <strain evidence="2">CGMCC 1.15254</strain>
    </source>
</reference>
<comment type="caution">
    <text evidence="2">The sequence shown here is derived from an EMBL/GenBank/DDBJ whole genome shotgun (WGS) entry which is preliminary data.</text>
</comment>
<dbReference type="PANTHER" id="PTHR30305">
    <property type="entry name" value="PROTEIN YJDM-RELATED"/>
    <property type="match status" value="1"/>
</dbReference>